<dbReference type="InterPro" id="IPR016032">
    <property type="entry name" value="Sig_transdc_resp-reg_C-effctor"/>
</dbReference>
<keyword evidence="2 3" id="KW-0238">DNA-binding</keyword>
<dbReference type="OrthoDB" id="3194665at2"/>
<dbReference type="InterPro" id="IPR058852">
    <property type="entry name" value="HTH_77"/>
</dbReference>
<feature type="DNA-binding region" description="OmpR/PhoB-type" evidence="3">
    <location>
        <begin position="1"/>
        <end position="90"/>
    </location>
</feature>
<accession>A0A366LLW1</accession>
<dbReference type="SMART" id="SM00382">
    <property type="entry name" value="AAA"/>
    <property type="match status" value="1"/>
</dbReference>
<dbReference type="Pfam" id="PF13401">
    <property type="entry name" value="AAA_22"/>
    <property type="match status" value="1"/>
</dbReference>
<evidence type="ECO:0000256" key="1">
    <source>
        <dbReference type="ARBA" id="ARBA00005820"/>
    </source>
</evidence>
<dbReference type="InterPro" id="IPR001867">
    <property type="entry name" value="OmpR/PhoB-type_DNA-bd"/>
</dbReference>
<dbReference type="InterPro" id="IPR036388">
    <property type="entry name" value="WH-like_DNA-bd_sf"/>
</dbReference>
<evidence type="ECO:0000259" key="4">
    <source>
        <dbReference type="PROSITE" id="PS51755"/>
    </source>
</evidence>
<dbReference type="SUPFAM" id="SSF48452">
    <property type="entry name" value="TPR-like"/>
    <property type="match status" value="3"/>
</dbReference>
<dbReference type="Pfam" id="PF03704">
    <property type="entry name" value="BTAD"/>
    <property type="match status" value="1"/>
</dbReference>
<dbReference type="Gene3D" id="1.10.10.10">
    <property type="entry name" value="Winged helix-like DNA-binding domain superfamily/Winged helix DNA-binding domain"/>
    <property type="match status" value="1"/>
</dbReference>
<evidence type="ECO:0000256" key="3">
    <source>
        <dbReference type="PROSITE-ProRule" id="PRU01091"/>
    </source>
</evidence>
<dbReference type="Proteomes" id="UP000253303">
    <property type="component" value="Unassembled WGS sequence"/>
</dbReference>
<dbReference type="InterPro" id="IPR027417">
    <property type="entry name" value="P-loop_NTPase"/>
</dbReference>
<evidence type="ECO:0000256" key="2">
    <source>
        <dbReference type="ARBA" id="ARBA00023125"/>
    </source>
</evidence>
<dbReference type="InterPro" id="IPR049945">
    <property type="entry name" value="AAA_22"/>
</dbReference>
<protein>
    <submittedName>
        <fullName evidence="5">AfsR/SARP family transcriptional regulator</fullName>
    </submittedName>
</protein>
<name>A0A366LLW1_9ACTN</name>
<dbReference type="SUPFAM" id="SSF46894">
    <property type="entry name" value="C-terminal effector domain of the bipartite response regulators"/>
    <property type="match status" value="1"/>
</dbReference>
<dbReference type="GO" id="GO:0003677">
    <property type="term" value="F:DNA binding"/>
    <property type="evidence" value="ECO:0007669"/>
    <property type="project" value="UniProtKB-UniRule"/>
</dbReference>
<reference evidence="5 6" key="1">
    <citation type="submission" date="2018-06" db="EMBL/GenBank/DDBJ databases">
        <title>Sphaerisporangium craniellae sp. nov., isolated from a marine sponge in the South China Sea.</title>
        <authorList>
            <person name="Li L."/>
        </authorList>
    </citation>
    <scope>NUCLEOTIDE SEQUENCE [LARGE SCALE GENOMIC DNA]</scope>
    <source>
        <strain evidence="5 6">LHW63015</strain>
    </source>
</reference>
<dbReference type="Pfam" id="PF25872">
    <property type="entry name" value="HTH_77"/>
    <property type="match status" value="1"/>
</dbReference>
<proteinExistence type="inferred from homology"/>
<dbReference type="CDD" id="cd15831">
    <property type="entry name" value="BTAD"/>
    <property type="match status" value="1"/>
</dbReference>
<evidence type="ECO:0000313" key="5">
    <source>
        <dbReference type="EMBL" id="RBQ14493.1"/>
    </source>
</evidence>
<evidence type="ECO:0000313" key="6">
    <source>
        <dbReference type="Proteomes" id="UP000253303"/>
    </source>
</evidence>
<dbReference type="PRINTS" id="PR00364">
    <property type="entry name" value="DISEASERSIST"/>
</dbReference>
<keyword evidence="6" id="KW-1185">Reference proteome</keyword>
<dbReference type="SMART" id="SM00862">
    <property type="entry name" value="Trans_reg_C"/>
    <property type="match status" value="1"/>
</dbReference>
<dbReference type="InterPro" id="IPR005158">
    <property type="entry name" value="BTAD"/>
</dbReference>
<dbReference type="PANTHER" id="PTHR47691:SF3">
    <property type="entry name" value="HTH-TYPE TRANSCRIPTIONAL REGULATOR RV0890C-RELATED"/>
    <property type="match status" value="1"/>
</dbReference>
<dbReference type="GO" id="GO:0016887">
    <property type="term" value="F:ATP hydrolysis activity"/>
    <property type="evidence" value="ECO:0007669"/>
    <property type="project" value="InterPro"/>
</dbReference>
<dbReference type="PROSITE" id="PS51755">
    <property type="entry name" value="OMPR_PHOB"/>
    <property type="match status" value="1"/>
</dbReference>
<sequence>MRFGILGTTRVWRNGGGEVPLGGPARRTLLALLLAAPGETVTVDRLLDALYAPGAAGPAHALQSQVSRLRRILGPGASIERTPTGYRLAADPDDVDAGRFLRLAAEGRRALLDGDPGHAASLLRAALELWRGPALADAADAEPAVAERLEEHRLAALEDRAEADLLLGAAREVTAELRELTDRHPLRERLHGLLMRALEADGRPAEALTAYERARRVLADELGTDPSPDLAALHQRLLHGHSPAVARPPAPLTSFVGRDDDLAELRALAGTARLITLHGPGGVGKTRLSAELAASLPEEVCFVRLTPVRDATEVVQAITAAYGLRESPLFSPGSPPVGAARLVAALADRATLLVLDNCEHVIEAAAALAEYLLSACPRLRIIATSREPLGIPGEHLWQVRPLAGTAAARLFADRAAAVRRGFALDAAGEPGVRRICAALDGLPLAIELAAARMRTHDLAALAARLTAPSPLPPWASRTAEARHQTLRAVVAWSWDLLPGREQEIARRFTVFAGGATADSVHRVAGSGALAETEAILESLADKSLLEVSGGRYRMLETIRAYAAEQLEAAGEGEAVRRAHAAHMLDLARAADPMTRRTEQLDWLRTLAAEHENLRTALRWAVSGDVSADMGFGLLAAMSTYLLIRGLRSSVLPEATALLDRTPPAAASELGRPYALCVLIAGPRAEEHRATAERVLVNAEGPSHPAAPFLWLLTHAADMKPGPALALIDAIRRSPDPWERAGGELIWGYSEYGSGRYETAERLLTSAVTAFRAVGDRWGTALALDALAGLFANLGHPSRALDLTDQALALTHALAATEDTADLLCNRADHTMAERAEEGIAVARADYEQAAALARQSGSATYLAAALRGLGDIALLEGHLDEAERHYTDALARFDPHAMRGIGNRARTLMGLGRIAHLRGDLPAAREFHRRAAETAVSMGAFPETSRPLEALAEVAYAEGDATAAAVLLGAAVTLRGVPTEPSALTEDVRQALGDLPFEHAFTRGLTMTRARALRQAGVSEQVIAASPLHTLFDGSP</sequence>
<dbReference type="InterPro" id="IPR019734">
    <property type="entry name" value="TPR_rpt"/>
</dbReference>
<dbReference type="GO" id="GO:0006355">
    <property type="term" value="P:regulation of DNA-templated transcription"/>
    <property type="evidence" value="ECO:0007669"/>
    <property type="project" value="InterPro"/>
</dbReference>
<dbReference type="AlphaFoldDB" id="A0A366LLW1"/>
<dbReference type="Gene3D" id="1.25.40.10">
    <property type="entry name" value="Tetratricopeptide repeat domain"/>
    <property type="match status" value="3"/>
</dbReference>
<dbReference type="SMART" id="SM00028">
    <property type="entry name" value="TPR"/>
    <property type="match status" value="4"/>
</dbReference>
<dbReference type="EMBL" id="QMEY01000032">
    <property type="protein sequence ID" value="RBQ14493.1"/>
    <property type="molecule type" value="Genomic_DNA"/>
</dbReference>
<dbReference type="SUPFAM" id="SSF52540">
    <property type="entry name" value="P-loop containing nucleoside triphosphate hydrolases"/>
    <property type="match status" value="1"/>
</dbReference>
<comment type="caution">
    <text evidence="5">The sequence shown here is derived from an EMBL/GenBank/DDBJ whole genome shotgun (WGS) entry which is preliminary data.</text>
</comment>
<gene>
    <name evidence="5" type="ORF">DP939_40210</name>
</gene>
<dbReference type="Pfam" id="PF00486">
    <property type="entry name" value="Trans_reg_C"/>
    <property type="match status" value="1"/>
</dbReference>
<dbReference type="GO" id="GO:0000160">
    <property type="term" value="P:phosphorelay signal transduction system"/>
    <property type="evidence" value="ECO:0007669"/>
    <property type="project" value="InterPro"/>
</dbReference>
<feature type="domain" description="OmpR/PhoB-type" evidence="4">
    <location>
        <begin position="1"/>
        <end position="90"/>
    </location>
</feature>
<dbReference type="SMART" id="SM01043">
    <property type="entry name" value="BTAD"/>
    <property type="match status" value="1"/>
</dbReference>
<organism evidence="5 6">
    <name type="scientific">Spongiactinospora rosea</name>
    <dbReference type="NCBI Taxonomy" id="2248750"/>
    <lineage>
        <taxon>Bacteria</taxon>
        <taxon>Bacillati</taxon>
        <taxon>Actinomycetota</taxon>
        <taxon>Actinomycetes</taxon>
        <taxon>Streptosporangiales</taxon>
        <taxon>Streptosporangiaceae</taxon>
        <taxon>Spongiactinospora</taxon>
    </lineage>
</organism>
<comment type="similarity">
    <text evidence="1">Belongs to the AfsR/DnrI/RedD regulatory family.</text>
</comment>
<dbReference type="InterPro" id="IPR003593">
    <property type="entry name" value="AAA+_ATPase"/>
</dbReference>
<dbReference type="InterPro" id="IPR011990">
    <property type="entry name" value="TPR-like_helical_dom_sf"/>
</dbReference>
<dbReference type="RefSeq" id="WP_113986138.1">
    <property type="nucleotide sequence ID" value="NZ_QMEY01000032.1"/>
</dbReference>
<dbReference type="PANTHER" id="PTHR47691">
    <property type="entry name" value="REGULATOR-RELATED"/>
    <property type="match status" value="1"/>
</dbReference>